<protein>
    <submittedName>
        <fullName evidence="5">Glycosyltransferase involved in cell wall bisynthesis</fullName>
    </submittedName>
</protein>
<dbReference type="AlphaFoldDB" id="A0A1I4A1L4"/>
<dbReference type="GO" id="GO:0016757">
    <property type="term" value="F:glycosyltransferase activity"/>
    <property type="evidence" value="ECO:0007669"/>
    <property type="project" value="UniProtKB-KW"/>
</dbReference>
<keyword evidence="2 5" id="KW-0808">Transferase</keyword>
<dbReference type="PANTHER" id="PTHR12526:SF629">
    <property type="entry name" value="TEICHURONIC ACID BIOSYNTHESIS GLYCOSYLTRANSFERASE TUAH-RELATED"/>
    <property type="match status" value="1"/>
</dbReference>
<feature type="domain" description="Glycosyltransferase subfamily 4-like N-terminal" evidence="4">
    <location>
        <begin position="24"/>
        <end position="165"/>
    </location>
</feature>
<dbReference type="InterPro" id="IPR028098">
    <property type="entry name" value="Glyco_trans_4-like_N"/>
</dbReference>
<proteinExistence type="predicted"/>
<dbReference type="CDD" id="cd03794">
    <property type="entry name" value="GT4_WbuB-like"/>
    <property type="match status" value="1"/>
</dbReference>
<dbReference type="Pfam" id="PF00534">
    <property type="entry name" value="Glycos_transf_1"/>
    <property type="match status" value="1"/>
</dbReference>
<evidence type="ECO:0000259" key="4">
    <source>
        <dbReference type="Pfam" id="PF13579"/>
    </source>
</evidence>
<evidence type="ECO:0000313" key="5">
    <source>
        <dbReference type="EMBL" id="SFK49776.1"/>
    </source>
</evidence>
<keyword evidence="1" id="KW-0328">Glycosyltransferase</keyword>
<evidence type="ECO:0000256" key="1">
    <source>
        <dbReference type="ARBA" id="ARBA00022676"/>
    </source>
</evidence>
<evidence type="ECO:0000256" key="2">
    <source>
        <dbReference type="ARBA" id="ARBA00022679"/>
    </source>
</evidence>
<organism evidence="5 6">
    <name type="scientific">Rhodanobacter glycinis</name>
    <dbReference type="NCBI Taxonomy" id="582702"/>
    <lineage>
        <taxon>Bacteria</taxon>
        <taxon>Pseudomonadati</taxon>
        <taxon>Pseudomonadota</taxon>
        <taxon>Gammaproteobacteria</taxon>
        <taxon>Lysobacterales</taxon>
        <taxon>Rhodanobacteraceae</taxon>
        <taxon>Rhodanobacter</taxon>
    </lineage>
</organism>
<dbReference type="GO" id="GO:1901135">
    <property type="term" value="P:carbohydrate derivative metabolic process"/>
    <property type="evidence" value="ECO:0007669"/>
    <property type="project" value="UniProtKB-ARBA"/>
</dbReference>
<dbReference type="PANTHER" id="PTHR12526">
    <property type="entry name" value="GLYCOSYLTRANSFERASE"/>
    <property type="match status" value="1"/>
</dbReference>
<dbReference type="RefSeq" id="WP_175481494.1">
    <property type="nucleotide sequence ID" value="NZ_FOSR01000003.1"/>
</dbReference>
<dbReference type="Pfam" id="PF13579">
    <property type="entry name" value="Glyco_trans_4_4"/>
    <property type="match status" value="1"/>
</dbReference>
<keyword evidence="6" id="KW-1185">Reference proteome</keyword>
<reference evidence="6" key="1">
    <citation type="submission" date="2016-10" db="EMBL/GenBank/DDBJ databases">
        <authorList>
            <person name="Varghese N."/>
            <person name="Submissions S."/>
        </authorList>
    </citation>
    <scope>NUCLEOTIDE SEQUENCE [LARGE SCALE GENOMIC DNA]</scope>
    <source>
        <strain evidence="6">MO64</strain>
    </source>
</reference>
<dbReference type="Gene3D" id="3.40.50.2000">
    <property type="entry name" value="Glycogen Phosphorylase B"/>
    <property type="match status" value="2"/>
</dbReference>
<dbReference type="EMBL" id="FOSR01000003">
    <property type="protein sequence ID" value="SFK49776.1"/>
    <property type="molecule type" value="Genomic_DNA"/>
</dbReference>
<evidence type="ECO:0000313" key="6">
    <source>
        <dbReference type="Proteomes" id="UP000198725"/>
    </source>
</evidence>
<sequence>MIRVCHMSSAHQGLDIRIFAKECVSLADAGYEVHLVITAPTDAVAKAAAQRVTMHVLPRPAGRLARMFKQGWRCYRMASRLNADIYHFHDPELIPYGMLLRLTGKRVIYDVHEDLPRDILDKEWIPAWARRWVAAGAEALEYIGARWFFAVSAATPFIAERYRRITSRVIDINNFPMPDELAPPEVAVKRRRQVCYVGGITRVRGLKPLVQALPAVTDVRLVLCGKFTEPAFEAEIKALPGWRQVDYRGQVGRKDMQRILSESMAGVVTFLPIPNHTDAQPNKMFEYMSAELPVLASDFPLWRQIVDGAQAGVCVDPQSPQSIAAGIRELVDDPAKVQRMGKAGRKAVLEKYNWPTEAEKLVNFYKELQ</sequence>
<accession>A0A1I4A1L4</accession>
<dbReference type="SUPFAM" id="SSF53756">
    <property type="entry name" value="UDP-Glycosyltransferase/glycogen phosphorylase"/>
    <property type="match status" value="1"/>
</dbReference>
<dbReference type="Proteomes" id="UP000198725">
    <property type="component" value="Unassembled WGS sequence"/>
</dbReference>
<dbReference type="InterPro" id="IPR001296">
    <property type="entry name" value="Glyco_trans_1"/>
</dbReference>
<feature type="domain" description="Glycosyl transferase family 1" evidence="3">
    <location>
        <begin position="187"/>
        <end position="346"/>
    </location>
</feature>
<name>A0A1I4A1L4_9GAMM</name>
<evidence type="ECO:0000259" key="3">
    <source>
        <dbReference type="Pfam" id="PF00534"/>
    </source>
</evidence>
<gene>
    <name evidence="5" type="ORF">SAMN05192579_103204</name>
</gene>